<name>A0A8H6AL39_9HELO</name>
<dbReference type="AlphaFoldDB" id="A0A8H6AL39"/>
<dbReference type="Proteomes" id="UP000531561">
    <property type="component" value="Unassembled WGS sequence"/>
</dbReference>
<comment type="caution">
    <text evidence="1">The sequence shown here is derived from an EMBL/GenBank/DDBJ whole genome shotgun (WGS) entry which is preliminary data.</text>
</comment>
<evidence type="ECO:0000313" key="1">
    <source>
        <dbReference type="EMBL" id="KAF5869602.1"/>
    </source>
</evidence>
<evidence type="ECO:0000313" key="2">
    <source>
        <dbReference type="Proteomes" id="UP000531561"/>
    </source>
</evidence>
<reference evidence="1 2" key="1">
    <citation type="journal article" date="2020" name="Phytopathology">
        <title>A high-quality genome resource of Botrytis fragariae, a new and rapidly spreading fungal pathogen causing strawberry gray mold in the U.S.A.</title>
        <authorList>
            <person name="Wu Y."/>
            <person name="Saski C.A."/>
            <person name="Schnabel G."/>
            <person name="Xiao S."/>
            <person name="Hu M."/>
        </authorList>
    </citation>
    <scope>NUCLEOTIDE SEQUENCE [LARGE SCALE GENOMIC DNA]</scope>
    <source>
        <strain evidence="1 2">BVB16</strain>
    </source>
</reference>
<proteinExistence type="predicted"/>
<dbReference type="GeneID" id="59264823"/>
<organism evidence="1 2">
    <name type="scientific">Botrytis fragariae</name>
    <dbReference type="NCBI Taxonomy" id="1964551"/>
    <lineage>
        <taxon>Eukaryota</taxon>
        <taxon>Fungi</taxon>
        <taxon>Dikarya</taxon>
        <taxon>Ascomycota</taxon>
        <taxon>Pezizomycotina</taxon>
        <taxon>Leotiomycetes</taxon>
        <taxon>Helotiales</taxon>
        <taxon>Sclerotiniaceae</taxon>
        <taxon>Botrytis</taxon>
    </lineage>
</organism>
<accession>A0A8H6AL39</accession>
<dbReference type="RefSeq" id="XP_037188550.1">
    <property type="nucleotide sequence ID" value="XM_037341131.1"/>
</dbReference>
<dbReference type="EMBL" id="JABFCT010000016">
    <property type="protein sequence ID" value="KAF5869602.1"/>
    <property type="molecule type" value="Genomic_DNA"/>
</dbReference>
<keyword evidence="2" id="KW-1185">Reference proteome</keyword>
<sequence>MAHELLGLELQIFLNRGGPQNWESAHRMPNSQVSALWNLMRVIVDIRMLASNILVAYVRSLGSNGVGIGVGVDQLCHTGFSFYDVGVER</sequence>
<gene>
    <name evidence="1" type="ORF">Bfra_010798</name>
</gene>
<protein>
    <submittedName>
        <fullName evidence="1">Uncharacterized protein</fullName>
    </submittedName>
</protein>
<dbReference type="OrthoDB" id="10308772at2759"/>